<dbReference type="InterPro" id="IPR029039">
    <property type="entry name" value="Flavoprotein-like_sf"/>
</dbReference>
<protein>
    <submittedName>
        <fullName evidence="6">Flavodoxin-like fold family protein</fullName>
    </submittedName>
</protein>
<reference evidence="6" key="2">
    <citation type="journal article" date="2007" name="Science">
        <title>Draft genome sequence of the sexually transmitted pathogen Trichomonas vaginalis.</title>
        <authorList>
            <person name="Carlton J.M."/>
            <person name="Hirt R.P."/>
            <person name="Silva J.C."/>
            <person name="Delcher A.L."/>
            <person name="Schatz M."/>
            <person name="Zhao Q."/>
            <person name="Wortman J.R."/>
            <person name="Bidwell S.L."/>
            <person name="Alsmark U.C.M."/>
            <person name="Besteiro S."/>
            <person name="Sicheritz-Ponten T."/>
            <person name="Noel C.J."/>
            <person name="Dacks J.B."/>
            <person name="Foster P.G."/>
            <person name="Simillion C."/>
            <person name="Van de Peer Y."/>
            <person name="Miranda-Saavedra D."/>
            <person name="Barton G.J."/>
            <person name="Westrop G.D."/>
            <person name="Mueller S."/>
            <person name="Dessi D."/>
            <person name="Fiori P.L."/>
            <person name="Ren Q."/>
            <person name="Paulsen I."/>
            <person name="Zhang H."/>
            <person name="Bastida-Corcuera F.D."/>
            <person name="Simoes-Barbosa A."/>
            <person name="Brown M.T."/>
            <person name="Hayes R.D."/>
            <person name="Mukherjee M."/>
            <person name="Okumura C.Y."/>
            <person name="Schneider R."/>
            <person name="Smith A.J."/>
            <person name="Vanacova S."/>
            <person name="Villalvazo M."/>
            <person name="Haas B.J."/>
            <person name="Pertea M."/>
            <person name="Feldblyum T.V."/>
            <person name="Utterback T.R."/>
            <person name="Shu C.L."/>
            <person name="Osoegawa K."/>
            <person name="de Jong P.J."/>
            <person name="Hrdy I."/>
            <person name="Horvathova L."/>
            <person name="Zubacova Z."/>
            <person name="Dolezal P."/>
            <person name="Malik S.B."/>
            <person name="Logsdon J.M. Jr."/>
            <person name="Henze K."/>
            <person name="Gupta A."/>
            <person name="Wang C.C."/>
            <person name="Dunne R.L."/>
            <person name="Upcroft J.A."/>
            <person name="Upcroft P."/>
            <person name="White O."/>
            <person name="Salzberg S.L."/>
            <person name="Tang P."/>
            <person name="Chiu C.-H."/>
            <person name="Lee Y.-S."/>
            <person name="Embley T.M."/>
            <person name="Coombs G.H."/>
            <person name="Mottram J.C."/>
            <person name="Tachezy J."/>
            <person name="Fraser-Liggett C.M."/>
            <person name="Johnson P.J."/>
        </authorList>
    </citation>
    <scope>NUCLEOTIDE SEQUENCE [LARGE SCALE GENOMIC DNA]</scope>
    <source>
        <strain evidence="6">G3</strain>
    </source>
</reference>
<sequence>MSAQTSKGTALIIDGGCEFNMSKGNLNHYLTDVAKKQLESFGWNVITTVVENGYDIQEEIDKFLKCNIVILQVPGWWMGLPWQVKKYIDTVFSSGKGTLVKNDGRTRKDPSKKYGTGGLMIGKHVMISSTWNAPEIAFTEEGQFYADLGKKNHWLTVEKAFKFIGFDVLEGMYFFDVHKNPHVEQEIEQYKQLLEKYFK</sequence>
<dbReference type="VEuPathDB" id="TrichDB:TVAGG3_0585710"/>
<dbReference type="SUPFAM" id="SSF52218">
    <property type="entry name" value="Flavoproteins"/>
    <property type="match status" value="1"/>
</dbReference>
<dbReference type="PANTHER" id="PTHR46305">
    <property type="match status" value="1"/>
</dbReference>
<dbReference type="OrthoDB" id="26889at2759"/>
<reference evidence="6" key="1">
    <citation type="submission" date="2006-10" db="EMBL/GenBank/DDBJ databases">
        <authorList>
            <person name="Amadeo P."/>
            <person name="Zhao Q."/>
            <person name="Wortman J."/>
            <person name="Fraser-Liggett C."/>
            <person name="Carlton J."/>
        </authorList>
    </citation>
    <scope>NUCLEOTIDE SEQUENCE</scope>
    <source>
        <strain evidence="6">G3</strain>
    </source>
</reference>
<keyword evidence="3" id="KW-0274">FAD</keyword>
<evidence type="ECO:0000259" key="5">
    <source>
        <dbReference type="Pfam" id="PF02525"/>
    </source>
</evidence>
<dbReference type="STRING" id="5722.A2EYL3"/>
<dbReference type="Pfam" id="PF02525">
    <property type="entry name" value="Flavodoxin_2"/>
    <property type="match status" value="1"/>
</dbReference>
<dbReference type="EMBL" id="DS113541">
    <property type="protein sequence ID" value="EAY02289.1"/>
    <property type="molecule type" value="Genomic_DNA"/>
</dbReference>
<proteinExistence type="inferred from homology"/>
<evidence type="ECO:0000256" key="3">
    <source>
        <dbReference type="ARBA" id="ARBA00022827"/>
    </source>
</evidence>
<dbReference type="KEGG" id="tva:4760126"/>
<comment type="similarity">
    <text evidence="4">Belongs to the oxidoreductase MdaB family.</text>
</comment>
<keyword evidence="7" id="KW-1185">Reference proteome</keyword>
<keyword evidence="2" id="KW-0285">Flavoprotein</keyword>
<dbReference type="Proteomes" id="UP000001542">
    <property type="component" value="Unassembled WGS sequence"/>
</dbReference>
<dbReference type="VEuPathDB" id="TrichDB:TVAG_031050"/>
<evidence type="ECO:0000313" key="7">
    <source>
        <dbReference type="Proteomes" id="UP000001542"/>
    </source>
</evidence>
<dbReference type="SMR" id="A2EYL3"/>
<dbReference type="AlphaFoldDB" id="A2EYL3"/>
<dbReference type="PANTHER" id="PTHR46305:SF3">
    <property type="entry name" value="NADPH:QUINONE OXIDOREDUCTASE MDAB"/>
    <property type="match status" value="1"/>
</dbReference>
<evidence type="ECO:0000313" key="6">
    <source>
        <dbReference type="EMBL" id="EAY02289.1"/>
    </source>
</evidence>
<organism evidence="6 7">
    <name type="scientific">Trichomonas vaginalis (strain ATCC PRA-98 / G3)</name>
    <dbReference type="NCBI Taxonomy" id="412133"/>
    <lineage>
        <taxon>Eukaryota</taxon>
        <taxon>Metamonada</taxon>
        <taxon>Parabasalia</taxon>
        <taxon>Trichomonadida</taxon>
        <taxon>Trichomonadidae</taxon>
        <taxon>Trichomonas</taxon>
    </lineage>
</organism>
<evidence type="ECO:0000256" key="4">
    <source>
        <dbReference type="ARBA" id="ARBA00037981"/>
    </source>
</evidence>
<name>A2EYL3_TRIV3</name>
<accession>A2EYL3</accession>
<evidence type="ECO:0000256" key="2">
    <source>
        <dbReference type="ARBA" id="ARBA00022630"/>
    </source>
</evidence>
<dbReference type="Gene3D" id="3.40.50.360">
    <property type="match status" value="1"/>
</dbReference>
<feature type="domain" description="Flavodoxin-like fold" evidence="5">
    <location>
        <begin position="11"/>
        <end position="196"/>
    </location>
</feature>
<dbReference type="RefSeq" id="XP_001330614.1">
    <property type="nucleotide sequence ID" value="XM_001330578.1"/>
</dbReference>
<dbReference type="eggNOG" id="ENOG502RXUH">
    <property type="taxonomic scope" value="Eukaryota"/>
</dbReference>
<dbReference type="InParanoid" id="A2EYL3"/>
<evidence type="ECO:0000256" key="1">
    <source>
        <dbReference type="ARBA" id="ARBA00001974"/>
    </source>
</evidence>
<gene>
    <name evidence="6" type="ORF">TVAG_031050</name>
</gene>
<comment type="cofactor">
    <cofactor evidence="1">
        <name>FAD</name>
        <dbReference type="ChEBI" id="CHEBI:57692"/>
    </cofactor>
</comment>
<dbReference type="InterPro" id="IPR003680">
    <property type="entry name" value="Flavodoxin_fold"/>
</dbReference>
<dbReference type="InterPro" id="IPR052397">
    <property type="entry name" value="NADPH-QR_MdaB"/>
</dbReference>